<keyword evidence="2" id="KW-1185">Reference proteome</keyword>
<comment type="caution">
    <text evidence="1">The sequence shown here is derived from an EMBL/GenBank/DDBJ whole genome shotgun (WGS) entry which is preliminary data.</text>
</comment>
<dbReference type="Proteomes" id="UP001500729">
    <property type="component" value="Unassembled WGS sequence"/>
</dbReference>
<accession>A0ABP3N910</accession>
<gene>
    <name evidence="1" type="ORF">GCM10009533_40070</name>
</gene>
<dbReference type="EMBL" id="BAAAGS010000027">
    <property type="protein sequence ID" value="GAA0536840.1"/>
    <property type="molecule type" value="Genomic_DNA"/>
</dbReference>
<dbReference type="InterPro" id="IPR021412">
    <property type="entry name" value="DUF3052"/>
</dbReference>
<evidence type="ECO:0000313" key="2">
    <source>
        <dbReference type="Proteomes" id="UP001500729"/>
    </source>
</evidence>
<organism evidence="1 2">
    <name type="scientific">Saccharopolyspora erythraea</name>
    <name type="common">Streptomyces erythraeus</name>
    <dbReference type="NCBI Taxonomy" id="1836"/>
    <lineage>
        <taxon>Bacteria</taxon>
        <taxon>Bacillati</taxon>
        <taxon>Actinomycetota</taxon>
        <taxon>Actinomycetes</taxon>
        <taxon>Pseudonocardiales</taxon>
        <taxon>Pseudonocardiaceae</taxon>
        <taxon>Saccharopolyspora</taxon>
    </lineage>
</organism>
<protein>
    <submittedName>
        <fullName evidence="1">DUF3052 domain-containing protein</fullName>
    </submittedName>
</protein>
<proteinExistence type="predicted"/>
<sequence>MTAKQDQQIEPAVRLGFEPGQVVLEIGFDDDADPALRAAIEEVTGQDVVLDETEDTADAAVLWFREDDGDLVEALVDARSQLGEAAFVWVLTPADGRAGYVEPADIGESAVVAGLVHDQTTSPVDGWTGSRLVAPPSRW</sequence>
<dbReference type="Pfam" id="PF11253">
    <property type="entry name" value="DUF3052"/>
    <property type="match status" value="1"/>
</dbReference>
<evidence type="ECO:0000313" key="1">
    <source>
        <dbReference type="EMBL" id="GAA0536840.1"/>
    </source>
</evidence>
<name>A0ABP3N910_SACER</name>
<dbReference type="RefSeq" id="WP_009945478.1">
    <property type="nucleotide sequence ID" value="NZ_BAAAGS010000027.1"/>
</dbReference>
<reference evidence="2" key="1">
    <citation type="journal article" date="2019" name="Int. J. Syst. Evol. Microbiol.">
        <title>The Global Catalogue of Microorganisms (GCM) 10K type strain sequencing project: providing services to taxonomists for standard genome sequencing and annotation.</title>
        <authorList>
            <consortium name="The Broad Institute Genomics Platform"/>
            <consortium name="The Broad Institute Genome Sequencing Center for Infectious Disease"/>
            <person name="Wu L."/>
            <person name="Ma J."/>
        </authorList>
    </citation>
    <scope>NUCLEOTIDE SEQUENCE [LARGE SCALE GENOMIC DNA]</scope>
    <source>
        <strain evidence="2">JCM 10303</strain>
    </source>
</reference>